<dbReference type="Pfam" id="PF00583">
    <property type="entry name" value="Acetyltransf_1"/>
    <property type="match status" value="1"/>
</dbReference>
<feature type="domain" description="N-acetyltransferase" evidence="3">
    <location>
        <begin position="5"/>
        <end position="158"/>
    </location>
</feature>
<gene>
    <name evidence="4" type="ORF">ACFSM5_03400</name>
</gene>
<dbReference type="InterPro" id="IPR000182">
    <property type="entry name" value="GNAT_dom"/>
</dbReference>
<evidence type="ECO:0000313" key="4">
    <source>
        <dbReference type="EMBL" id="MFD2261918.1"/>
    </source>
</evidence>
<dbReference type="RefSeq" id="WP_379874832.1">
    <property type="nucleotide sequence ID" value="NZ_JBHUIP010000003.1"/>
</dbReference>
<dbReference type="EC" id="2.3.-.-" evidence="4"/>
<organism evidence="4 5">
    <name type="scientific">Lacibacterium aquatile</name>
    <dbReference type="NCBI Taxonomy" id="1168082"/>
    <lineage>
        <taxon>Bacteria</taxon>
        <taxon>Pseudomonadati</taxon>
        <taxon>Pseudomonadota</taxon>
        <taxon>Alphaproteobacteria</taxon>
        <taxon>Rhodospirillales</taxon>
        <taxon>Rhodospirillaceae</taxon>
    </lineage>
</organism>
<evidence type="ECO:0000259" key="3">
    <source>
        <dbReference type="PROSITE" id="PS51186"/>
    </source>
</evidence>
<sequence length="158" mass="17331">MDPALVLRPLDAGDLDLICTHRRLMFGESGRPAEVLAAMADPFRAWLTPRLADGSYFGWAIESGGDVVAGLGMMVIDWPPHPSHPTDGRRGYILNVFVDPLHRGRGLAKRLMAEAEAEAERRGLSYLILHATKAGRPLYEGLGWDATSEMAKLLPISR</sequence>
<dbReference type="EMBL" id="JBHUIP010000003">
    <property type="protein sequence ID" value="MFD2261918.1"/>
    <property type="molecule type" value="Genomic_DNA"/>
</dbReference>
<keyword evidence="1 4" id="KW-0808">Transferase</keyword>
<dbReference type="InterPro" id="IPR050832">
    <property type="entry name" value="Bact_Acetyltransf"/>
</dbReference>
<evidence type="ECO:0000256" key="2">
    <source>
        <dbReference type="ARBA" id="ARBA00023315"/>
    </source>
</evidence>
<dbReference type="CDD" id="cd04301">
    <property type="entry name" value="NAT_SF"/>
    <property type="match status" value="1"/>
</dbReference>
<dbReference type="PROSITE" id="PS51186">
    <property type="entry name" value="GNAT"/>
    <property type="match status" value="1"/>
</dbReference>
<dbReference type="InterPro" id="IPR016181">
    <property type="entry name" value="Acyl_CoA_acyltransferase"/>
</dbReference>
<dbReference type="PANTHER" id="PTHR43877">
    <property type="entry name" value="AMINOALKYLPHOSPHONATE N-ACETYLTRANSFERASE-RELATED-RELATED"/>
    <property type="match status" value="1"/>
</dbReference>
<proteinExistence type="predicted"/>
<dbReference type="GO" id="GO:0016746">
    <property type="term" value="F:acyltransferase activity"/>
    <property type="evidence" value="ECO:0007669"/>
    <property type="project" value="UniProtKB-KW"/>
</dbReference>
<reference evidence="5" key="1">
    <citation type="journal article" date="2019" name="Int. J. Syst. Evol. Microbiol.">
        <title>The Global Catalogue of Microorganisms (GCM) 10K type strain sequencing project: providing services to taxonomists for standard genome sequencing and annotation.</title>
        <authorList>
            <consortium name="The Broad Institute Genomics Platform"/>
            <consortium name="The Broad Institute Genome Sequencing Center for Infectious Disease"/>
            <person name="Wu L."/>
            <person name="Ma J."/>
        </authorList>
    </citation>
    <scope>NUCLEOTIDE SEQUENCE [LARGE SCALE GENOMIC DNA]</scope>
    <source>
        <strain evidence="5">CGMCC 1.19062</strain>
    </source>
</reference>
<dbReference type="SUPFAM" id="SSF55729">
    <property type="entry name" value="Acyl-CoA N-acyltransferases (Nat)"/>
    <property type="match status" value="1"/>
</dbReference>
<dbReference type="Gene3D" id="3.40.630.30">
    <property type="match status" value="1"/>
</dbReference>
<comment type="caution">
    <text evidence="4">The sequence shown here is derived from an EMBL/GenBank/DDBJ whole genome shotgun (WGS) entry which is preliminary data.</text>
</comment>
<keyword evidence="5" id="KW-1185">Reference proteome</keyword>
<name>A0ABW5DN21_9PROT</name>
<dbReference type="Proteomes" id="UP001597295">
    <property type="component" value="Unassembled WGS sequence"/>
</dbReference>
<evidence type="ECO:0000256" key="1">
    <source>
        <dbReference type="ARBA" id="ARBA00022679"/>
    </source>
</evidence>
<evidence type="ECO:0000313" key="5">
    <source>
        <dbReference type="Proteomes" id="UP001597295"/>
    </source>
</evidence>
<accession>A0ABW5DN21</accession>
<keyword evidence="2 4" id="KW-0012">Acyltransferase</keyword>
<protein>
    <submittedName>
        <fullName evidence="4">GNAT family N-acetyltransferase</fullName>
        <ecNumber evidence="4">2.3.-.-</ecNumber>
    </submittedName>
</protein>